<dbReference type="GO" id="GO:0019305">
    <property type="term" value="P:dTDP-rhamnose biosynthetic process"/>
    <property type="evidence" value="ECO:0007669"/>
    <property type="project" value="TreeGrafter"/>
</dbReference>
<keyword evidence="6" id="KW-0521">NADP</keyword>
<dbReference type="NCBIfam" id="TIGR01214">
    <property type="entry name" value="rmlD"/>
    <property type="match status" value="1"/>
</dbReference>
<dbReference type="SUPFAM" id="SSF51735">
    <property type="entry name" value="NAD(P)-binding Rossmann-fold domains"/>
    <property type="match status" value="1"/>
</dbReference>
<feature type="domain" description="RmlD-like substrate binding" evidence="7">
    <location>
        <begin position="4"/>
        <end position="312"/>
    </location>
</feature>
<evidence type="ECO:0000256" key="4">
    <source>
        <dbReference type="ARBA" id="ARBA00017099"/>
    </source>
</evidence>
<protein>
    <recommendedName>
        <fullName evidence="4 6">dTDP-4-dehydrorhamnose reductase</fullName>
        <ecNumber evidence="3 6">1.1.1.133</ecNumber>
    </recommendedName>
</protein>
<keyword evidence="9" id="KW-1185">Reference proteome</keyword>
<name>A0AA86JDF4_9BURK</name>
<comment type="function">
    <text evidence="6">Catalyzes the reduction of dTDP-6-deoxy-L-lyxo-4-hexulose to yield dTDP-L-rhamnose.</text>
</comment>
<reference evidence="8 9" key="1">
    <citation type="submission" date="2023-10" db="EMBL/GenBank/DDBJ databases">
        <title>Complete Genome Sequence of Limnobacter thiooxidans CS-K2T, Isolated from freshwater lake sediments in Bavaria, Germany.</title>
        <authorList>
            <person name="Naruki M."/>
            <person name="Watanabe A."/>
            <person name="Warashina T."/>
            <person name="Morita T."/>
            <person name="Arakawa K."/>
        </authorList>
    </citation>
    <scope>NUCLEOTIDE SEQUENCE [LARGE SCALE GENOMIC DNA]</scope>
    <source>
        <strain evidence="8 9">CS-K2</strain>
    </source>
</reference>
<dbReference type="Proteomes" id="UP001329151">
    <property type="component" value="Chromosome"/>
</dbReference>
<comment type="similarity">
    <text evidence="2 6">Belongs to the dTDP-4-dehydrorhamnose reductase family.</text>
</comment>
<dbReference type="KEGG" id="lto:RGQ30_03020"/>
<sequence length="315" mass="34623">MGIRVLVLGAQGQLGHTIGQHAKPALMETMDALVSYGRDKADLSKPDTLVNALKDVRPDVVINAAAYTNVEKAETEPELAHAINAKAVGVLAEQCKKQGVALVHYSTDYVFDGKATQPYSESDPTNPLSVYGKSKLEGEKYLKEVGGNWVVFRTSWVYGQRGGNFCRTMIKLAQERDTLKVVDDQTSAPTPANWLAELGLSVAGVVAMHRYKIQGKLAPSFLPDFPSEIPSGEIFHASAAGVTTWFDYACLAIEHAHKQGLVQRMPNIERAKTADMNFAAQRPSYSVLNNKKLIDTFRVNPPEWTKGVRNFVLNY</sequence>
<keyword evidence="6" id="KW-0560">Oxidoreductase</keyword>
<evidence type="ECO:0000256" key="5">
    <source>
        <dbReference type="ARBA" id="ARBA00048200"/>
    </source>
</evidence>
<evidence type="ECO:0000313" key="8">
    <source>
        <dbReference type="EMBL" id="BET24801.1"/>
    </source>
</evidence>
<evidence type="ECO:0000256" key="6">
    <source>
        <dbReference type="RuleBase" id="RU364082"/>
    </source>
</evidence>
<dbReference type="Gene3D" id="3.90.25.10">
    <property type="entry name" value="UDP-galactose 4-epimerase, domain 1"/>
    <property type="match status" value="1"/>
</dbReference>
<dbReference type="GO" id="GO:0008831">
    <property type="term" value="F:dTDP-4-dehydrorhamnose reductase activity"/>
    <property type="evidence" value="ECO:0007669"/>
    <property type="project" value="UniProtKB-EC"/>
</dbReference>
<proteinExistence type="inferred from homology"/>
<dbReference type="PANTHER" id="PTHR10491:SF4">
    <property type="entry name" value="METHIONINE ADENOSYLTRANSFERASE 2 SUBUNIT BETA"/>
    <property type="match status" value="1"/>
</dbReference>
<dbReference type="RefSeq" id="WP_338284646.1">
    <property type="nucleotide sequence ID" value="NZ_AP028947.1"/>
</dbReference>
<dbReference type="EC" id="1.1.1.133" evidence="3 6"/>
<dbReference type="Gene3D" id="3.40.50.720">
    <property type="entry name" value="NAD(P)-binding Rossmann-like Domain"/>
    <property type="match status" value="1"/>
</dbReference>
<dbReference type="GO" id="GO:0005829">
    <property type="term" value="C:cytosol"/>
    <property type="evidence" value="ECO:0007669"/>
    <property type="project" value="TreeGrafter"/>
</dbReference>
<comment type="catalytic activity">
    <reaction evidence="5 6">
        <text>dTDP-beta-L-rhamnose + NADP(+) = dTDP-4-dehydro-beta-L-rhamnose + NADPH + H(+)</text>
        <dbReference type="Rhea" id="RHEA:21796"/>
        <dbReference type="ChEBI" id="CHEBI:15378"/>
        <dbReference type="ChEBI" id="CHEBI:57510"/>
        <dbReference type="ChEBI" id="CHEBI:57783"/>
        <dbReference type="ChEBI" id="CHEBI:58349"/>
        <dbReference type="ChEBI" id="CHEBI:62830"/>
        <dbReference type="EC" id="1.1.1.133"/>
    </reaction>
</comment>
<dbReference type="Pfam" id="PF04321">
    <property type="entry name" value="RmlD_sub_bind"/>
    <property type="match status" value="1"/>
</dbReference>
<comment type="cofactor">
    <cofactor evidence="6">
        <name>Mg(2+)</name>
        <dbReference type="ChEBI" id="CHEBI:18420"/>
    </cofactor>
    <text evidence="6">Binds 1 Mg(2+) ion per monomer.</text>
</comment>
<evidence type="ECO:0000256" key="1">
    <source>
        <dbReference type="ARBA" id="ARBA00004781"/>
    </source>
</evidence>
<dbReference type="AlphaFoldDB" id="A0AA86JDF4"/>
<dbReference type="EMBL" id="AP028947">
    <property type="protein sequence ID" value="BET24801.1"/>
    <property type="molecule type" value="Genomic_DNA"/>
</dbReference>
<dbReference type="InterPro" id="IPR029903">
    <property type="entry name" value="RmlD-like-bd"/>
</dbReference>
<evidence type="ECO:0000256" key="3">
    <source>
        <dbReference type="ARBA" id="ARBA00012929"/>
    </source>
</evidence>
<dbReference type="InterPro" id="IPR036291">
    <property type="entry name" value="NAD(P)-bd_dom_sf"/>
</dbReference>
<accession>A0AA86JDF4</accession>
<comment type="pathway">
    <text evidence="1 6">Carbohydrate biosynthesis; dTDP-L-rhamnose biosynthesis.</text>
</comment>
<evidence type="ECO:0000313" key="9">
    <source>
        <dbReference type="Proteomes" id="UP001329151"/>
    </source>
</evidence>
<organism evidence="8 9">
    <name type="scientific">Limnobacter thiooxidans</name>
    <dbReference type="NCBI Taxonomy" id="131080"/>
    <lineage>
        <taxon>Bacteria</taxon>
        <taxon>Pseudomonadati</taxon>
        <taxon>Pseudomonadota</taxon>
        <taxon>Betaproteobacteria</taxon>
        <taxon>Burkholderiales</taxon>
        <taxon>Burkholderiaceae</taxon>
        <taxon>Limnobacter</taxon>
    </lineage>
</organism>
<evidence type="ECO:0000259" key="7">
    <source>
        <dbReference type="Pfam" id="PF04321"/>
    </source>
</evidence>
<gene>
    <name evidence="8" type="primary">rfbD</name>
    <name evidence="8" type="ORF">RGQ30_03020</name>
</gene>
<evidence type="ECO:0000256" key="2">
    <source>
        <dbReference type="ARBA" id="ARBA00010944"/>
    </source>
</evidence>
<dbReference type="CDD" id="cd05254">
    <property type="entry name" value="dTDP_HR_like_SDR_e"/>
    <property type="match status" value="1"/>
</dbReference>
<dbReference type="InterPro" id="IPR005913">
    <property type="entry name" value="dTDP_dehydrorham_reduct"/>
</dbReference>
<dbReference type="PANTHER" id="PTHR10491">
    <property type="entry name" value="DTDP-4-DEHYDRORHAMNOSE REDUCTASE"/>
    <property type="match status" value="1"/>
</dbReference>